<gene>
    <name evidence="1" type="ORF">BVL52_11920</name>
</gene>
<protein>
    <submittedName>
        <fullName evidence="1">Uncharacterized protein</fullName>
    </submittedName>
</protein>
<evidence type="ECO:0000313" key="2">
    <source>
        <dbReference type="Proteomes" id="UP000189310"/>
    </source>
</evidence>
<reference evidence="1 2" key="1">
    <citation type="submission" date="2017-01" db="EMBL/GenBank/DDBJ databases">
        <title>Pseudomonas psychrotolerans genome sequencing and assembly.</title>
        <authorList>
            <person name="Vyas B."/>
            <person name="Mayilraj S."/>
        </authorList>
    </citation>
    <scope>NUCLEOTIDE SEQUENCE [LARGE SCALE GENOMIC DNA]</scope>
    <source>
        <strain evidence="1 2">SDS18</strain>
    </source>
</reference>
<accession>A0ABX3IS66</accession>
<keyword evidence="2" id="KW-1185">Reference proteome</keyword>
<dbReference type="EMBL" id="MTLN01000006">
    <property type="protein sequence ID" value="ONN71195.1"/>
    <property type="molecule type" value="Genomic_DNA"/>
</dbReference>
<dbReference type="RefSeq" id="WP_077172062.1">
    <property type="nucleotide sequence ID" value="NZ_MTLN01000006.1"/>
</dbReference>
<sequence>MATWPRRPIEHQDSIPTFVQPRLEATCLLPRDKIVNQRVGSNGLLLEREESFQVPLLDRGDWFKRLNESLGDRAPRLEDVVACPLGTAGQGIDPYPLAGGED</sequence>
<name>A0ABX3IS66_9PSED</name>
<comment type="caution">
    <text evidence="1">The sequence shown here is derived from an EMBL/GenBank/DDBJ whole genome shotgun (WGS) entry which is preliminary data.</text>
</comment>
<organism evidence="1 2">
    <name type="scientific">Pseudomonas oryzihabitans</name>
    <dbReference type="NCBI Taxonomy" id="47885"/>
    <lineage>
        <taxon>Bacteria</taxon>
        <taxon>Pseudomonadati</taxon>
        <taxon>Pseudomonadota</taxon>
        <taxon>Gammaproteobacteria</taxon>
        <taxon>Pseudomonadales</taxon>
        <taxon>Pseudomonadaceae</taxon>
        <taxon>Pseudomonas</taxon>
    </lineage>
</organism>
<dbReference type="Proteomes" id="UP000189310">
    <property type="component" value="Unassembled WGS sequence"/>
</dbReference>
<evidence type="ECO:0000313" key="1">
    <source>
        <dbReference type="EMBL" id="ONN71195.1"/>
    </source>
</evidence>
<proteinExistence type="predicted"/>